<evidence type="ECO:0000256" key="1">
    <source>
        <dbReference type="SAM" id="Phobius"/>
    </source>
</evidence>
<dbReference type="CDD" id="cd04187">
    <property type="entry name" value="DPM1_like_bac"/>
    <property type="match status" value="1"/>
</dbReference>
<proteinExistence type="predicted"/>
<dbReference type="Proteomes" id="UP000093122">
    <property type="component" value="Unassembled WGS sequence"/>
</dbReference>
<comment type="caution">
    <text evidence="3">The sequence shown here is derived from an EMBL/GenBank/DDBJ whole genome shotgun (WGS) entry which is preliminary data.</text>
</comment>
<dbReference type="PANTHER" id="PTHR48090:SF8">
    <property type="entry name" value="GLYCOSYLTRANSFERASE CSBB-RELATED"/>
    <property type="match status" value="1"/>
</dbReference>
<sequence length="308" mass="35169">MALLSVIVPCYNEQETVSTFLTEIKKVESEMARYTHFEYIFVNDGSTDRTLELLKKAAKQFDNVHYLSFSRHFGKDAALLAGLEHTTGDFITVMDVDLQDPPTLLPEMYLKLQEGYDIVATRRKDRKGEPLIRSLFAKLFYKLINQVSDTKMVDGARDFRLMTKQVVDSILELNEVNRFSKGIFSWIGYDVAYISYENRERIAGKTSWSFFNLLKYSLDGFINFSEIPLAIATWIGTLSSVLSLLAIIFIIIRKLLFGDPVSGWASTVTIVLFMGGIQLLSLEIIGKYISKIFLETKKRPVYIVKEEG</sequence>
<name>A0A853P5V6_STRAG</name>
<feature type="transmembrane region" description="Helical" evidence="1">
    <location>
        <begin position="264"/>
        <end position="289"/>
    </location>
</feature>
<dbReference type="Gene3D" id="3.90.550.10">
    <property type="entry name" value="Spore Coat Polysaccharide Biosynthesis Protein SpsA, Chain A"/>
    <property type="match status" value="1"/>
</dbReference>
<organism evidence="3 4">
    <name type="scientific">Streptococcus agalactiae</name>
    <dbReference type="NCBI Taxonomy" id="1311"/>
    <lineage>
        <taxon>Bacteria</taxon>
        <taxon>Bacillati</taxon>
        <taxon>Bacillota</taxon>
        <taxon>Bacilli</taxon>
        <taxon>Lactobacillales</taxon>
        <taxon>Streptococcaceae</taxon>
        <taxon>Streptococcus</taxon>
    </lineage>
</organism>
<keyword evidence="1" id="KW-1133">Transmembrane helix</keyword>
<dbReference type="Pfam" id="PF00535">
    <property type="entry name" value="Glycos_transf_2"/>
    <property type="match status" value="1"/>
</dbReference>
<feature type="transmembrane region" description="Helical" evidence="1">
    <location>
        <begin position="229"/>
        <end position="252"/>
    </location>
</feature>
<dbReference type="GO" id="GO:0005886">
    <property type="term" value="C:plasma membrane"/>
    <property type="evidence" value="ECO:0007669"/>
    <property type="project" value="TreeGrafter"/>
</dbReference>
<gene>
    <name evidence="3" type="ORF">AX245_07645</name>
</gene>
<accession>A0A853P5V6</accession>
<reference evidence="3 4" key="1">
    <citation type="journal article" date="2016" name="Sci. Rep.">
        <title>Serotype IV Streptococcus agalactiae ST-452 has arisen from large genomic recombination events between CC23 and the hypervirulent CC17 lineages.</title>
        <authorList>
            <person name="Campisi E."/>
            <person name="Rinaudo C.D."/>
            <person name="Donati C."/>
            <person name="Barucco M."/>
            <person name="Torricelli G."/>
            <person name="Edwards M.S."/>
            <person name="Baker C.J."/>
            <person name="Margarit I."/>
            <person name="Rosini R."/>
        </authorList>
    </citation>
    <scope>NUCLEOTIDE SEQUENCE [LARGE SCALE GENOMIC DNA]</scope>
    <source>
        <strain evidence="3 4">CZ-PW-140</strain>
    </source>
</reference>
<evidence type="ECO:0000313" key="4">
    <source>
        <dbReference type="Proteomes" id="UP000093122"/>
    </source>
</evidence>
<protein>
    <submittedName>
        <fullName evidence="3">Bactoprenol glucosyl transferase</fullName>
    </submittedName>
</protein>
<dbReference type="RefSeq" id="WP_065736434.1">
    <property type="nucleotide sequence ID" value="NZ_MAWT01000011.1"/>
</dbReference>
<dbReference type="EMBL" id="MAWT01000011">
    <property type="protein sequence ID" value="OCM71950.1"/>
    <property type="molecule type" value="Genomic_DNA"/>
</dbReference>
<dbReference type="SUPFAM" id="SSF53448">
    <property type="entry name" value="Nucleotide-diphospho-sugar transferases"/>
    <property type="match status" value="1"/>
</dbReference>
<evidence type="ECO:0000313" key="3">
    <source>
        <dbReference type="EMBL" id="OCM71950.1"/>
    </source>
</evidence>
<dbReference type="InterPro" id="IPR029044">
    <property type="entry name" value="Nucleotide-diphossugar_trans"/>
</dbReference>
<evidence type="ECO:0000259" key="2">
    <source>
        <dbReference type="Pfam" id="PF00535"/>
    </source>
</evidence>
<keyword evidence="3" id="KW-0808">Transferase</keyword>
<dbReference type="InterPro" id="IPR001173">
    <property type="entry name" value="Glyco_trans_2-like"/>
</dbReference>
<dbReference type="InterPro" id="IPR050256">
    <property type="entry name" value="Glycosyltransferase_2"/>
</dbReference>
<dbReference type="AlphaFoldDB" id="A0A853P5V6"/>
<feature type="domain" description="Glycosyltransferase 2-like" evidence="2">
    <location>
        <begin position="5"/>
        <end position="170"/>
    </location>
</feature>
<dbReference type="GO" id="GO:0016740">
    <property type="term" value="F:transferase activity"/>
    <property type="evidence" value="ECO:0007669"/>
    <property type="project" value="UniProtKB-KW"/>
</dbReference>
<keyword evidence="1" id="KW-0812">Transmembrane</keyword>
<keyword evidence="1" id="KW-0472">Membrane</keyword>
<dbReference type="PANTHER" id="PTHR48090">
    <property type="entry name" value="UNDECAPRENYL-PHOSPHATE 4-DEOXY-4-FORMAMIDO-L-ARABINOSE TRANSFERASE-RELATED"/>
    <property type="match status" value="1"/>
</dbReference>